<dbReference type="GO" id="GO:0000166">
    <property type="term" value="F:nucleotide binding"/>
    <property type="evidence" value="ECO:0007669"/>
    <property type="project" value="UniProtKB-KW"/>
</dbReference>
<comment type="similarity">
    <text evidence="1 5">Belongs to the tRNA nucleotidyltransferase/poly(A) polymerase family.</text>
</comment>
<evidence type="ECO:0000256" key="2">
    <source>
        <dbReference type="ARBA" id="ARBA00022679"/>
    </source>
</evidence>
<name>A0A0H2S6X4_9AGAM</name>
<dbReference type="GO" id="GO:0001680">
    <property type="term" value="P:tRNA 3'-terminal CCA addition"/>
    <property type="evidence" value="ECO:0007669"/>
    <property type="project" value="UniProtKB-ARBA"/>
</dbReference>
<dbReference type="EMBL" id="KQ085883">
    <property type="protein sequence ID" value="KLO20045.1"/>
    <property type="molecule type" value="Genomic_DNA"/>
</dbReference>
<dbReference type="InterPro" id="IPR043519">
    <property type="entry name" value="NT_sf"/>
</dbReference>
<dbReference type="SUPFAM" id="SSF81891">
    <property type="entry name" value="Poly A polymerase C-terminal region-like"/>
    <property type="match status" value="1"/>
</dbReference>
<reference evidence="9 10" key="1">
    <citation type="submission" date="2015-04" db="EMBL/GenBank/DDBJ databases">
        <title>Complete genome sequence of Schizopora paradoxa KUC8140, a cosmopolitan wood degrader in East Asia.</title>
        <authorList>
            <consortium name="DOE Joint Genome Institute"/>
            <person name="Min B."/>
            <person name="Park H."/>
            <person name="Jang Y."/>
            <person name="Kim J.-J."/>
            <person name="Kim K.H."/>
            <person name="Pangilinan J."/>
            <person name="Lipzen A."/>
            <person name="Riley R."/>
            <person name="Grigoriev I.V."/>
            <person name="Spatafora J.W."/>
            <person name="Choi I.-G."/>
        </authorList>
    </citation>
    <scope>NUCLEOTIDE SEQUENCE [LARGE SCALE GENOMIC DNA]</scope>
    <source>
        <strain evidence="9 10">KUC8140</strain>
    </source>
</reference>
<dbReference type="GO" id="GO:0052929">
    <property type="term" value="F:ATP:3'-cytidine-cytidine-tRNA adenylyltransferase activity"/>
    <property type="evidence" value="ECO:0007669"/>
    <property type="project" value="TreeGrafter"/>
</dbReference>
<evidence type="ECO:0000256" key="3">
    <source>
        <dbReference type="ARBA" id="ARBA00022741"/>
    </source>
</evidence>
<accession>A0A0H2S6X4</accession>
<dbReference type="CDD" id="cd05398">
    <property type="entry name" value="NT_ClassII-CCAase"/>
    <property type="match status" value="1"/>
</dbReference>
<evidence type="ECO:0008006" key="11">
    <source>
        <dbReference type="Google" id="ProtNLM"/>
    </source>
</evidence>
<proteinExistence type="inferred from homology"/>
<dbReference type="GO" id="GO:0005739">
    <property type="term" value="C:mitochondrion"/>
    <property type="evidence" value="ECO:0007669"/>
    <property type="project" value="UniProtKB-ARBA"/>
</dbReference>
<feature type="domain" description="Poly A polymerase head" evidence="7">
    <location>
        <begin position="53"/>
        <end position="192"/>
    </location>
</feature>
<dbReference type="Proteomes" id="UP000053477">
    <property type="component" value="Unassembled WGS sequence"/>
</dbReference>
<dbReference type="PANTHER" id="PTHR13734">
    <property type="entry name" value="TRNA-NUCLEOTIDYLTRANSFERASE"/>
    <property type="match status" value="1"/>
</dbReference>
<evidence type="ECO:0000259" key="8">
    <source>
        <dbReference type="Pfam" id="PF12627"/>
    </source>
</evidence>
<keyword evidence="10" id="KW-1185">Reference proteome</keyword>
<dbReference type="SUPFAM" id="SSF81301">
    <property type="entry name" value="Nucleotidyltransferase"/>
    <property type="match status" value="1"/>
</dbReference>
<dbReference type="PANTHER" id="PTHR13734:SF5">
    <property type="entry name" value="CCA TRNA NUCLEOTIDYLTRANSFERASE, MITOCHONDRIAL"/>
    <property type="match status" value="1"/>
</dbReference>
<dbReference type="Gene3D" id="1.10.3090.10">
    <property type="entry name" value="cca-adding enzyme, domain 2"/>
    <property type="match status" value="1"/>
</dbReference>
<feature type="region of interest" description="Disordered" evidence="6">
    <location>
        <begin position="540"/>
        <end position="567"/>
    </location>
</feature>
<dbReference type="GO" id="GO:0003723">
    <property type="term" value="F:RNA binding"/>
    <property type="evidence" value="ECO:0007669"/>
    <property type="project" value="UniProtKB-KW"/>
</dbReference>
<dbReference type="Pfam" id="PF12627">
    <property type="entry name" value="PolyA_pol_RNAbd"/>
    <property type="match status" value="1"/>
</dbReference>
<dbReference type="InParanoid" id="A0A0H2S6X4"/>
<evidence type="ECO:0000313" key="10">
    <source>
        <dbReference type="Proteomes" id="UP000053477"/>
    </source>
</evidence>
<feature type="domain" description="tRNA nucleotidyltransferase/poly(A) polymerase RNA and SrmB- binding" evidence="8">
    <location>
        <begin position="219"/>
        <end position="278"/>
    </location>
</feature>
<organism evidence="9 10">
    <name type="scientific">Schizopora paradoxa</name>
    <dbReference type="NCBI Taxonomy" id="27342"/>
    <lineage>
        <taxon>Eukaryota</taxon>
        <taxon>Fungi</taxon>
        <taxon>Dikarya</taxon>
        <taxon>Basidiomycota</taxon>
        <taxon>Agaricomycotina</taxon>
        <taxon>Agaricomycetes</taxon>
        <taxon>Hymenochaetales</taxon>
        <taxon>Schizoporaceae</taxon>
        <taxon>Schizopora</taxon>
    </lineage>
</organism>
<dbReference type="Gene3D" id="3.30.460.10">
    <property type="entry name" value="Beta Polymerase, domain 2"/>
    <property type="match status" value="1"/>
</dbReference>
<evidence type="ECO:0000256" key="6">
    <source>
        <dbReference type="SAM" id="MobiDB-lite"/>
    </source>
</evidence>
<dbReference type="OrthoDB" id="445712at2759"/>
<dbReference type="GO" id="GO:0052927">
    <property type="term" value="F:CC tRNA cytidylyltransferase activity"/>
    <property type="evidence" value="ECO:0007669"/>
    <property type="project" value="TreeGrafter"/>
</dbReference>
<keyword evidence="4 5" id="KW-0694">RNA-binding</keyword>
<dbReference type="Pfam" id="PF01743">
    <property type="entry name" value="PolyA_pol"/>
    <property type="match status" value="1"/>
</dbReference>
<gene>
    <name evidence="9" type="ORF">SCHPADRAFT_912283</name>
</gene>
<sequence length="567" mass="62745">MTRLLSMQALFRETPVNIPAELEVKLTPEEDRLCTLLDECKRDLGSRGTNVECRIAGGWVRDKLLGSQSDDIDIALANMMGVAFAEEFVSFLSSKDIPVRSIHKIERNPEQSKHLETAHTKVLGFEVDFVNLRSEEYTGDSRIPTEIKLGTPLEDALRRDVTFNALFYNVHTRAVEDFTEKGLDDLRNGILRTPLPPKETFMDDPLRVLRCIRFASRYGFKLSEEVEEAAKDPQIQAAIISKISKERVGVEFEKMMSGRDPVQSMRLMTSLGLQTAVFALPLAISSTLSQEVSSKSLGLAACVILRSILSSPSTLELPVPHPLLLSQLSVDPGLRQRLFFAAALSSYRDIKYKTPKGETRPAVEAIIREALKRGQQNHFSDGIPAFFAAAEILRHPTIDNAPGENERSEIGLLLRNKCSHNKHSGSHWSSSLLFSLVQELTSLWNPETETFDAEAGANIVETYNKLTRRIEELGLPESIDEKPLLNGKEIISALGASKSGPWLGSVLTSMEAWQLDHPGASREDCEAWLIGQKDAGHIIVSSSSSSSKPTKKEKEADGPSSKKAKLA</sequence>
<evidence type="ECO:0000256" key="1">
    <source>
        <dbReference type="ARBA" id="ARBA00007265"/>
    </source>
</evidence>
<evidence type="ECO:0000256" key="4">
    <source>
        <dbReference type="ARBA" id="ARBA00022884"/>
    </source>
</evidence>
<dbReference type="FunCoup" id="A0A0H2S6X4">
    <property type="interactions" value="533"/>
</dbReference>
<keyword evidence="3" id="KW-0547">Nucleotide-binding</keyword>
<dbReference type="AlphaFoldDB" id="A0A0H2S6X4"/>
<dbReference type="FunFam" id="3.30.460.10:FF:000019">
    <property type="entry name" value="tRNA nucleotidyltransferase cca2"/>
    <property type="match status" value="1"/>
</dbReference>
<dbReference type="STRING" id="27342.A0A0H2S6X4"/>
<protein>
    <recommendedName>
        <fullName evidence="11">Poly A polymerase head domain-containing protein</fullName>
    </recommendedName>
</protein>
<evidence type="ECO:0000259" key="7">
    <source>
        <dbReference type="Pfam" id="PF01743"/>
    </source>
</evidence>
<evidence type="ECO:0000313" key="9">
    <source>
        <dbReference type="EMBL" id="KLO20045.1"/>
    </source>
</evidence>
<keyword evidence="2 5" id="KW-0808">Transferase</keyword>
<dbReference type="InterPro" id="IPR032828">
    <property type="entry name" value="PolyA_RNA-bd"/>
</dbReference>
<dbReference type="InterPro" id="IPR002646">
    <property type="entry name" value="PolA_pol_head_dom"/>
</dbReference>
<evidence type="ECO:0000256" key="5">
    <source>
        <dbReference type="RuleBase" id="RU003953"/>
    </source>
</evidence>